<dbReference type="Gene3D" id="1.10.10.10">
    <property type="entry name" value="Winged helix-like DNA-binding domain superfamily/Winged helix DNA-binding domain"/>
    <property type="match status" value="1"/>
</dbReference>
<dbReference type="STRING" id="1227497.C491_19857"/>
<name>L9WX98_9EURY</name>
<dbReference type="Pfam" id="PF08350">
    <property type="entry name" value="FilR1_middle"/>
    <property type="match status" value="1"/>
</dbReference>
<feature type="domain" description="HVO-A0261-like N-terminal" evidence="2">
    <location>
        <begin position="25"/>
        <end position="108"/>
    </location>
</feature>
<dbReference type="OrthoDB" id="330490at2157"/>
<protein>
    <submittedName>
        <fullName evidence="3">DNA binding protein</fullName>
    </submittedName>
</protein>
<evidence type="ECO:0000259" key="2">
    <source>
        <dbReference type="Pfam" id="PF25213"/>
    </source>
</evidence>
<dbReference type="RefSeq" id="WP_005559434.1">
    <property type="nucleotide sequence ID" value="NZ_AOIB01000038.1"/>
</dbReference>
<dbReference type="CDD" id="cd00090">
    <property type="entry name" value="HTH_ARSR"/>
    <property type="match status" value="1"/>
</dbReference>
<reference evidence="3 4" key="1">
    <citation type="journal article" date="2014" name="PLoS Genet.">
        <title>Phylogenetically driven sequencing of extremely halophilic archaea reveals strategies for static and dynamic osmo-response.</title>
        <authorList>
            <person name="Becker E.A."/>
            <person name="Seitzer P.M."/>
            <person name="Tritt A."/>
            <person name="Larsen D."/>
            <person name="Krusor M."/>
            <person name="Yao A.I."/>
            <person name="Wu D."/>
            <person name="Madern D."/>
            <person name="Eisen J.A."/>
            <person name="Darling A.E."/>
            <person name="Facciotti M.T."/>
        </authorList>
    </citation>
    <scope>NUCLEOTIDE SEQUENCE [LARGE SCALE GENOMIC DNA]</scope>
    <source>
        <strain evidence="3 4">DSM 10524</strain>
    </source>
</reference>
<dbReference type="SUPFAM" id="SSF46785">
    <property type="entry name" value="Winged helix' DNA-binding domain"/>
    <property type="match status" value="1"/>
</dbReference>
<dbReference type="AlphaFoldDB" id="L9WX98"/>
<dbReference type="InterPro" id="IPR036388">
    <property type="entry name" value="WH-like_DNA-bd_sf"/>
</dbReference>
<proteinExistence type="predicted"/>
<sequence>MDPNPSERGDRETEAGVSVHPDAIDDVAYLTRSHHRTTALVALAERPRTRADLRELSGVSRSTIGRTLRALEDRGWIARTDHCYETTPLGTFVAAGMRELLDRVETERKLRGIWVWFPDEVRRLPLESFSEAVVTIPTVDDPYRPVNRFVSLLRETDRFRFVGFELALLEPCRDELCGQVVDGMTAEVIDPPSVVSYIRTTYPEQSERTLASGNLTVLLHEELPEYGLSLFDDRVGICGYHPDSGTVRAFVDTDDPAIREWAVSTYEGYRREARPLAVETPAE</sequence>
<organism evidence="3 4">
    <name type="scientific">Natronococcus amylolyticus DSM 10524</name>
    <dbReference type="NCBI Taxonomy" id="1227497"/>
    <lineage>
        <taxon>Archaea</taxon>
        <taxon>Methanobacteriati</taxon>
        <taxon>Methanobacteriota</taxon>
        <taxon>Stenosarchaea group</taxon>
        <taxon>Halobacteria</taxon>
        <taxon>Halobacteriales</taxon>
        <taxon>Natrialbaceae</taxon>
        <taxon>Natronococcus</taxon>
    </lineage>
</organism>
<gene>
    <name evidence="3" type="ORF">C491_19857</name>
</gene>
<evidence type="ECO:0000313" key="4">
    <source>
        <dbReference type="Proteomes" id="UP000011688"/>
    </source>
</evidence>
<feature type="domain" description="Methanogenesis regulatory protein FilR1 middle" evidence="1">
    <location>
        <begin position="142"/>
        <end position="271"/>
    </location>
</feature>
<dbReference type="PATRIC" id="fig|1227497.3.peg.4067"/>
<dbReference type="Pfam" id="PF25213">
    <property type="entry name" value="HVO_A0261_N"/>
    <property type="match status" value="1"/>
</dbReference>
<dbReference type="EMBL" id="AOIB01000038">
    <property type="protein sequence ID" value="ELY54085.1"/>
    <property type="molecule type" value="Genomic_DNA"/>
</dbReference>
<comment type="caution">
    <text evidence="3">The sequence shown here is derived from an EMBL/GenBank/DDBJ whole genome shotgun (WGS) entry which is preliminary data.</text>
</comment>
<dbReference type="InterPro" id="IPR011991">
    <property type="entry name" value="ArsR-like_HTH"/>
</dbReference>
<keyword evidence="4" id="KW-1185">Reference proteome</keyword>
<dbReference type="eggNOG" id="arCOG02808">
    <property type="taxonomic scope" value="Archaea"/>
</dbReference>
<dbReference type="InterPro" id="IPR036390">
    <property type="entry name" value="WH_DNA-bd_sf"/>
</dbReference>
<dbReference type="InterPro" id="IPR013561">
    <property type="entry name" value="FilR1_middle_dom"/>
</dbReference>
<dbReference type="InterPro" id="IPR057527">
    <property type="entry name" value="HVO_A0261-like_N"/>
</dbReference>
<evidence type="ECO:0000259" key="1">
    <source>
        <dbReference type="Pfam" id="PF08350"/>
    </source>
</evidence>
<accession>L9WX98</accession>
<dbReference type="Proteomes" id="UP000011688">
    <property type="component" value="Unassembled WGS sequence"/>
</dbReference>
<evidence type="ECO:0000313" key="3">
    <source>
        <dbReference type="EMBL" id="ELY54085.1"/>
    </source>
</evidence>